<accession>A0A6M3IUM9</accession>
<reference evidence="1" key="1">
    <citation type="submission" date="2020-03" db="EMBL/GenBank/DDBJ databases">
        <title>The deep terrestrial virosphere.</title>
        <authorList>
            <person name="Holmfeldt K."/>
            <person name="Nilsson E."/>
            <person name="Simone D."/>
            <person name="Lopez-Fernandez M."/>
            <person name="Wu X."/>
            <person name="de Brujin I."/>
            <person name="Lundin D."/>
            <person name="Andersson A."/>
            <person name="Bertilsson S."/>
            <person name="Dopson M."/>
        </authorList>
    </citation>
    <scope>NUCLEOTIDE SEQUENCE</scope>
    <source>
        <strain evidence="2">MM415A00818</strain>
        <strain evidence="1">MM415B00985</strain>
    </source>
</reference>
<dbReference type="EMBL" id="MT142399">
    <property type="protein sequence ID" value="QJA79943.1"/>
    <property type="molecule type" value="Genomic_DNA"/>
</dbReference>
<organism evidence="1">
    <name type="scientific">viral metagenome</name>
    <dbReference type="NCBI Taxonomy" id="1070528"/>
    <lineage>
        <taxon>unclassified sequences</taxon>
        <taxon>metagenomes</taxon>
        <taxon>organismal metagenomes</taxon>
    </lineage>
</organism>
<name>A0A6M3IUM9_9ZZZZ</name>
<gene>
    <name evidence="2" type="ORF">MM415A00818_0032</name>
    <name evidence="1" type="ORF">MM415B00985_0004</name>
</gene>
<evidence type="ECO:0000313" key="1">
    <source>
        <dbReference type="EMBL" id="QJA61170.1"/>
    </source>
</evidence>
<sequence>MDKELKKRLKVEHRCIHCQRPLPEGYEVESCKSCKRILKRSAAGGGWRWKLFIEILDHYGWVCICCGESIPEFLTVGHKSGGGNLQRKDIREVRKVHEWYKWIVDNEFPDDLQIECYCCNLGKERIGGEFCPHEYGRNVENTK</sequence>
<dbReference type="AlphaFoldDB" id="A0A6M3IUM9"/>
<dbReference type="EMBL" id="MT141433">
    <property type="protein sequence ID" value="QJA61170.1"/>
    <property type="molecule type" value="Genomic_DNA"/>
</dbReference>
<protein>
    <submittedName>
        <fullName evidence="1">Uncharacterized protein</fullName>
    </submittedName>
</protein>
<evidence type="ECO:0000313" key="2">
    <source>
        <dbReference type="EMBL" id="QJA79943.1"/>
    </source>
</evidence>
<proteinExistence type="predicted"/>